<evidence type="ECO:0000313" key="6">
    <source>
        <dbReference type="Proteomes" id="UP001186944"/>
    </source>
</evidence>
<dbReference type="InterPro" id="IPR013098">
    <property type="entry name" value="Ig_I-set"/>
</dbReference>
<dbReference type="SUPFAM" id="SSF56436">
    <property type="entry name" value="C-type lectin-like"/>
    <property type="match status" value="1"/>
</dbReference>
<dbReference type="PROSITE" id="PS50835">
    <property type="entry name" value="IG_LIKE"/>
    <property type="match status" value="4"/>
</dbReference>
<dbReference type="SMART" id="SM00060">
    <property type="entry name" value="FN3"/>
    <property type="match status" value="3"/>
</dbReference>
<organism evidence="5 6">
    <name type="scientific">Pinctada imbricata</name>
    <name type="common">Atlantic pearl-oyster</name>
    <name type="synonym">Pinctada martensii</name>
    <dbReference type="NCBI Taxonomy" id="66713"/>
    <lineage>
        <taxon>Eukaryota</taxon>
        <taxon>Metazoa</taxon>
        <taxon>Spiralia</taxon>
        <taxon>Lophotrochozoa</taxon>
        <taxon>Mollusca</taxon>
        <taxon>Bivalvia</taxon>
        <taxon>Autobranchia</taxon>
        <taxon>Pteriomorphia</taxon>
        <taxon>Pterioida</taxon>
        <taxon>Pterioidea</taxon>
        <taxon>Pteriidae</taxon>
        <taxon>Pinctada</taxon>
    </lineage>
</organism>
<dbReference type="Pfam" id="PF13927">
    <property type="entry name" value="Ig_3"/>
    <property type="match status" value="3"/>
</dbReference>
<dbReference type="GO" id="GO:0007411">
    <property type="term" value="P:axon guidance"/>
    <property type="evidence" value="ECO:0007669"/>
    <property type="project" value="TreeGrafter"/>
</dbReference>
<feature type="domain" description="Ig-like" evidence="3">
    <location>
        <begin position="545"/>
        <end position="637"/>
    </location>
</feature>
<evidence type="ECO:0000313" key="5">
    <source>
        <dbReference type="EMBL" id="KAK3106223.1"/>
    </source>
</evidence>
<dbReference type="PANTHER" id="PTHR44170">
    <property type="entry name" value="PROTEIN SIDEKICK"/>
    <property type="match status" value="1"/>
</dbReference>
<dbReference type="InterPro" id="IPR007110">
    <property type="entry name" value="Ig-like_dom"/>
</dbReference>
<dbReference type="PANTHER" id="PTHR44170:SF6">
    <property type="entry name" value="CONTACTIN"/>
    <property type="match status" value="1"/>
</dbReference>
<keyword evidence="2" id="KW-1015">Disulfide bond</keyword>
<dbReference type="InterPro" id="IPR013783">
    <property type="entry name" value="Ig-like_fold"/>
</dbReference>
<feature type="domain" description="Fibronectin type-III" evidence="4">
    <location>
        <begin position="932"/>
        <end position="1027"/>
    </location>
</feature>
<dbReference type="SMART" id="SM00409">
    <property type="entry name" value="IG"/>
    <property type="match status" value="5"/>
</dbReference>
<dbReference type="InterPro" id="IPR036179">
    <property type="entry name" value="Ig-like_dom_sf"/>
</dbReference>
<dbReference type="InterPro" id="IPR036116">
    <property type="entry name" value="FN3_sf"/>
</dbReference>
<dbReference type="InterPro" id="IPR003599">
    <property type="entry name" value="Ig_sub"/>
</dbReference>
<proteinExistence type="predicted"/>
<dbReference type="Proteomes" id="UP001186944">
    <property type="component" value="Unassembled WGS sequence"/>
</dbReference>
<protein>
    <recommendedName>
        <fullName evidence="7">Contactin</fullName>
    </recommendedName>
</protein>
<feature type="domain" description="Ig-like" evidence="3">
    <location>
        <begin position="263"/>
        <end position="351"/>
    </location>
</feature>
<sequence length="1032" mass="115621">MQIIYLSEKDARKDGRRMRRAVTSSTSIRIKIIQERKQHVDLLAPKTLAYLFKSILFQIVIQQLNGAALLSVNDRTEHTFIGQWLILNDQSAYRWYTSGIIYDLQNNDLRWEGDGTPISMDNTFWLNQAELNKPGEHIVYTYGVFDYLWSRTVASSKLPYICEIRVEEAYRVIQQERDYAISYAWYKGTSHFVRPDLNPHLFISRNGKLYFSEVSHADQGDYRCLTKLISYNGAAIGTNQPPSRTSLPIELVVQNAVASEWGPEISNDFVAVFPSTPMIGQTIYLECLAFGLIPITYHWERIGLPMPPKASLSDHNRVLTIPNVELEDTGMYVCHARRKNVAFTYKNFTLSIEGKPFFSYPLKNQHVDIGGQLTWRCEATARPQATYEWYKNGIKLETIQGQLTVLRNTLTIQNLDPAKDNGMYQCAAQNIHGKVFSDAELRVLGFKPTFQKNPMQEKTYGGIQGTVTIICDPEAAPTPTYQWFKNNVNLGLSPGDTTSRIRMLQNGNLLINDINTGDAGTYMCRVENQFGADGASSILVITSKTTINIRPLNTIVRINNTAFMSCQASVGQYQELIYSWTFNGVDINTEQNYHYIQGVSQTLPGLYIRHADSSHTGYYECFAKTTQDMASARAYLTVEGPPGEPGGVFSTPGSITMSSLRLAWSVGQDNGRAILYYIVEGKPAISNDWAVLIQYVADSAGIVPGEDQTKRYVLVEGLNPGTGYHFRVRAANSFGIGPPSLVSEIYQTQPAPPLKSPDDVGGGGGSVGDLTITWTVSLSGRMDKYVTQVGVAYYYSLYEVMVHAFNNLGNGPNSTVSTIFSAEDMPVGVVQNVHSRRYNGTAIMVTWDAVDNVREVMKGTLMGYQVNYWERNDTDPILNSISWRVELPYGLIIGLIPDTWYAFTVQAFNTAGLNPLSEAAFQRTFMRPPRHYPTEVHVGSHGSQSVYITWRGVSTGAEEEPLEGYKIWHWPLGDDIRSAKELSVGKVDNAVIYGIQKNNLYMVRILAYSRGGDGTPSKTRYFTLGMYCLHSL</sequence>
<dbReference type="InterPro" id="IPR016187">
    <property type="entry name" value="CTDL_fold"/>
</dbReference>
<evidence type="ECO:0000259" key="3">
    <source>
        <dbReference type="PROSITE" id="PS50835"/>
    </source>
</evidence>
<dbReference type="InterPro" id="IPR003598">
    <property type="entry name" value="Ig_sub2"/>
</dbReference>
<dbReference type="GO" id="GO:0030424">
    <property type="term" value="C:axon"/>
    <property type="evidence" value="ECO:0007669"/>
    <property type="project" value="TreeGrafter"/>
</dbReference>
<feature type="domain" description="Fibronectin type-III" evidence="4">
    <location>
        <begin position="829"/>
        <end position="929"/>
    </location>
</feature>
<dbReference type="Gene3D" id="2.60.40.10">
    <property type="entry name" value="Immunoglobulins"/>
    <property type="match status" value="8"/>
</dbReference>
<dbReference type="AlphaFoldDB" id="A0AA89CCS2"/>
<dbReference type="GO" id="GO:0005886">
    <property type="term" value="C:plasma membrane"/>
    <property type="evidence" value="ECO:0007669"/>
    <property type="project" value="TreeGrafter"/>
</dbReference>
<evidence type="ECO:0008006" key="7">
    <source>
        <dbReference type="Google" id="ProtNLM"/>
    </source>
</evidence>
<dbReference type="InterPro" id="IPR016186">
    <property type="entry name" value="C-type_lectin-like/link_sf"/>
</dbReference>
<feature type="domain" description="Ig-like" evidence="3">
    <location>
        <begin position="448"/>
        <end position="542"/>
    </location>
</feature>
<keyword evidence="1" id="KW-0677">Repeat</keyword>
<evidence type="ECO:0000256" key="2">
    <source>
        <dbReference type="ARBA" id="ARBA00023157"/>
    </source>
</evidence>
<dbReference type="InterPro" id="IPR003961">
    <property type="entry name" value="FN3_dom"/>
</dbReference>
<dbReference type="SUPFAM" id="SSF49265">
    <property type="entry name" value="Fibronectin type III"/>
    <property type="match status" value="2"/>
</dbReference>
<evidence type="ECO:0000259" key="4">
    <source>
        <dbReference type="PROSITE" id="PS50853"/>
    </source>
</evidence>
<name>A0AA89CCS2_PINIB</name>
<reference evidence="5" key="1">
    <citation type="submission" date="2019-08" db="EMBL/GenBank/DDBJ databases">
        <title>The improved chromosome-level genome for the pearl oyster Pinctada fucata martensii using PacBio sequencing and Hi-C.</title>
        <authorList>
            <person name="Zheng Z."/>
        </authorList>
    </citation>
    <scope>NUCLEOTIDE SEQUENCE</scope>
    <source>
        <strain evidence="5">ZZ-2019</strain>
        <tissue evidence="5">Adductor muscle</tissue>
    </source>
</reference>
<dbReference type="Pfam" id="PF07679">
    <property type="entry name" value="I-set"/>
    <property type="match status" value="1"/>
</dbReference>
<dbReference type="SMART" id="SM00408">
    <property type="entry name" value="IGc2"/>
    <property type="match status" value="4"/>
</dbReference>
<dbReference type="CDD" id="cd00063">
    <property type="entry name" value="FN3"/>
    <property type="match status" value="3"/>
</dbReference>
<feature type="domain" description="Fibronectin type-III" evidence="4">
    <location>
        <begin position="641"/>
        <end position="751"/>
    </location>
</feature>
<dbReference type="CDD" id="cd00037">
    <property type="entry name" value="CLECT"/>
    <property type="match status" value="1"/>
</dbReference>
<dbReference type="GO" id="GO:0098609">
    <property type="term" value="P:cell-cell adhesion"/>
    <property type="evidence" value="ECO:0007669"/>
    <property type="project" value="TreeGrafter"/>
</dbReference>
<dbReference type="Pfam" id="PF00041">
    <property type="entry name" value="fn3"/>
    <property type="match status" value="3"/>
</dbReference>
<dbReference type="PROSITE" id="PS50853">
    <property type="entry name" value="FN3"/>
    <property type="match status" value="3"/>
</dbReference>
<keyword evidence="6" id="KW-1185">Reference proteome</keyword>
<gene>
    <name evidence="5" type="ORF">FSP39_015497</name>
</gene>
<dbReference type="Gene3D" id="3.10.100.10">
    <property type="entry name" value="Mannose-Binding Protein A, subunit A"/>
    <property type="match status" value="1"/>
</dbReference>
<evidence type="ECO:0000256" key="1">
    <source>
        <dbReference type="ARBA" id="ARBA00022737"/>
    </source>
</evidence>
<dbReference type="EMBL" id="VSWD01000003">
    <property type="protein sequence ID" value="KAK3106223.1"/>
    <property type="molecule type" value="Genomic_DNA"/>
</dbReference>
<dbReference type="SUPFAM" id="SSF48726">
    <property type="entry name" value="Immunoglobulin"/>
    <property type="match status" value="5"/>
</dbReference>
<feature type="domain" description="Ig-like" evidence="3">
    <location>
        <begin position="356"/>
        <end position="442"/>
    </location>
</feature>
<comment type="caution">
    <text evidence="5">The sequence shown here is derived from an EMBL/GenBank/DDBJ whole genome shotgun (WGS) entry which is preliminary data.</text>
</comment>
<accession>A0AA89CCS2</accession>